<gene>
    <name evidence="2" type="ORF">LEA_09134</name>
</gene>
<dbReference type="EMBL" id="AJWY01006111">
    <property type="protein sequence ID" value="EKC67765.1"/>
    <property type="molecule type" value="Genomic_DNA"/>
</dbReference>
<dbReference type="InterPro" id="IPR041657">
    <property type="entry name" value="HTH_17"/>
</dbReference>
<sequence length="93" mass="10632">MHRKYAKANYKDGDRMDCKEIREMYKLMFAEYPDIVTVKDLQAMLGISRHAAYDLLGEGEISCIRLGNAYKIPKINVINYVLKSPCGQTRVSA</sequence>
<name>K1TN56_9ZZZZ</name>
<feature type="domain" description="Helix-turn-helix" evidence="1">
    <location>
        <begin position="36"/>
        <end position="80"/>
    </location>
</feature>
<accession>K1TN56</accession>
<proteinExistence type="predicted"/>
<dbReference type="Pfam" id="PF12728">
    <property type="entry name" value="HTH_17"/>
    <property type="match status" value="1"/>
</dbReference>
<dbReference type="AlphaFoldDB" id="K1TN56"/>
<protein>
    <submittedName>
        <fullName evidence="2">Excisionase</fullName>
    </submittedName>
</protein>
<organism evidence="2">
    <name type="scientific">human gut metagenome</name>
    <dbReference type="NCBI Taxonomy" id="408170"/>
    <lineage>
        <taxon>unclassified sequences</taxon>
        <taxon>metagenomes</taxon>
        <taxon>organismal metagenomes</taxon>
    </lineage>
</organism>
<reference evidence="2" key="1">
    <citation type="journal article" date="2013" name="Environ. Microbiol.">
        <title>Microbiota from the distal guts of lean and obese adolescents exhibit partial functional redundancy besides clear differences in community structure.</title>
        <authorList>
            <person name="Ferrer M."/>
            <person name="Ruiz A."/>
            <person name="Lanza F."/>
            <person name="Haange S.B."/>
            <person name="Oberbach A."/>
            <person name="Till H."/>
            <person name="Bargiela R."/>
            <person name="Campoy C."/>
            <person name="Segura M.T."/>
            <person name="Richter M."/>
            <person name="von Bergen M."/>
            <person name="Seifert J."/>
            <person name="Suarez A."/>
        </authorList>
    </citation>
    <scope>NUCLEOTIDE SEQUENCE</scope>
</reference>
<comment type="caution">
    <text evidence="2">The sequence shown here is derived from an EMBL/GenBank/DDBJ whole genome shotgun (WGS) entry which is preliminary data.</text>
</comment>
<evidence type="ECO:0000313" key="2">
    <source>
        <dbReference type="EMBL" id="EKC67765.1"/>
    </source>
</evidence>
<evidence type="ECO:0000259" key="1">
    <source>
        <dbReference type="Pfam" id="PF12728"/>
    </source>
</evidence>